<dbReference type="PROSITE" id="PS51782">
    <property type="entry name" value="LYSM"/>
    <property type="match status" value="1"/>
</dbReference>
<dbReference type="SUPFAM" id="SSF47090">
    <property type="entry name" value="PGBD-like"/>
    <property type="match status" value="3"/>
</dbReference>
<dbReference type="InterPro" id="IPR002477">
    <property type="entry name" value="Peptidoglycan-bd-like"/>
</dbReference>
<dbReference type="Pfam" id="PF01476">
    <property type="entry name" value="LysM"/>
    <property type="match status" value="2"/>
</dbReference>
<protein>
    <recommendedName>
        <fullName evidence="1">LysM domain-containing protein</fullName>
    </recommendedName>
</protein>
<dbReference type="Pfam" id="PF01471">
    <property type="entry name" value="PG_binding_1"/>
    <property type="match status" value="3"/>
</dbReference>
<dbReference type="InterPro" id="IPR036366">
    <property type="entry name" value="PGBDSf"/>
</dbReference>
<organism evidence="2">
    <name type="scientific">hydrocarbon metagenome</name>
    <dbReference type="NCBI Taxonomy" id="938273"/>
    <lineage>
        <taxon>unclassified sequences</taxon>
        <taxon>metagenomes</taxon>
        <taxon>ecological metagenomes</taxon>
    </lineage>
</organism>
<feature type="domain" description="LysM" evidence="1">
    <location>
        <begin position="300"/>
        <end position="344"/>
    </location>
</feature>
<accession>A0A0W8E2V9</accession>
<name>A0A0W8E2V9_9ZZZZ</name>
<evidence type="ECO:0000259" key="1">
    <source>
        <dbReference type="PROSITE" id="PS51782"/>
    </source>
</evidence>
<sequence>MTIVDDPGQYFSSRILRLQAPYQEGRDVRILQSLLNLLPDHVTPTRLDTDGIFGFDTLRAVREFQKYFKLDSTGIVSDQTFYYLGHCSGKFSKKEPIFSSRIISSSSQGRDVQILQNRLAAYKKTFLNRPATGKYDLCTAQAVSCIQDDFSIQGEEGVVGPRTYTAILLQAPLGGRILKKGLHGLDTYFLQIYLHQLGYYDSDPNGYFSAATFKALKKFQHAADIRVDGIAGPQTFLALGNSLPFPQSHFFYHSQTGDSITSTASLFKRTEASVLQHNGLKPSHKRLKPGQLLKMPGPLAFHLLKKGDSIDGVAEKYDIDHENLLKANRLQISMGLIPGETLVLPGCQANLTGCIAYLNRRAGLIELKSIHLQDMNTRILHVFNDNDLTRLSIARNRTRLNLSTINGLHSTYDLNANRLEPLPQSRSPKNKDQLLPGSSLKIRSIIKDGRLHFSPDNSTSITADTKDLIRQFQDKHITRCLLSPDGSYMLIFASTSPARENDAYIFNAKTGQLLKIAGNSIDGLFSTDSRKFLLISRKYFGAYYPWFYTKIELFSCRGNFLSQEMLSRSAEINKDCFNSDNTSFVFAMSDPHTFYPLPDSPRYLYIKKLNSSLLLQLTSDDKPFSPVWI</sequence>
<dbReference type="Gene3D" id="1.10.101.10">
    <property type="entry name" value="PGBD-like superfamily/PGBD"/>
    <property type="match status" value="3"/>
</dbReference>
<dbReference type="SMART" id="SM00257">
    <property type="entry name" value="LysM"/>
    <property type="match status" value="2"/>
</dbReference>
<gene>
    <name evidence="2" type="ORF">ASZ90_019603</name>
</gene>
<dbReference type="InterPro" id="IPR036365">
    <property type="entry name" value="PGBD-like_sf"/>
</dbReference>
<dbReference type="EMBL" id="LNQE01001897">
    <property type="protein sequence ID" value="KUG02991.1"/>
    <property type="molecule type" value="Genomic_DNA"/>
</dbReference>
<comment type="caution">
    <text evidence="2">The sequence shown here is derived from an EMBL/GenBank/DDBJ whole genome shotgun (WGS) entry which is preliminary data.</text>
</comment>
<reference evidence="2" key="1">
    <citation type="journal article" date="2015" name="Proc. Natl. Acad. Sci. U.S.A.">
        <title>Networks of energetic and metabolic interactions define dynamics in microbial communities.</title>
        <authorList>
            <person name="Embree M."/>
            <person name="Liu J.K."/>
            <person name="Al-Bassam M.M."/>
            <person name="Zengler K."/>
        </authorList>
    </citation>
    <scope>NUCLEOTIDE SEQUENCE</scope>
</reference>
<dbReference type="InterPro" id="IPR036779">
    <property type="entry name" value="LysM_dom_sf"/>
</dbReference>
<dbReference type="Gene3D" id="3.10.350.10">
    <property type="entry name" value="LysM domain"/>
    <property type="match status" value="1"/>
</dbReference>
<dbReference type="InterPro" id="IPR018392">
    <property type="entry name" value="LysM"/>
</dbReference>
<dbReference type="AlphaFoldDB" id="A0A0W8E2V9"/>
<proteinExistence type="predicted"/>
<dbReference type="SUPFAM" id="SSF82171">
    <property type="entry name" value="DPP6 N-terminal domain-like"/>
    <property type="match status" value="1"/>
</dbReference>
<evidence type="ECO:0000313" key="2">
    <source>
        <dbReference type="EMBL" id="KUG02991.1"/>
    </source>
</evidence>
<dbReference type="CDD" id="cd00118">
    <property type="entry name" value="LysM"/>
    <property type="match status" value="1"/>
</dbReference>
<dbReference type="SUPFAM" id="SSF54106">
    <property type="entry name" value="LysM domain"/>
    <property type="match status" value="1"/>
</dbReference>